<gene>
    <name evidence="2" type="ORF">G2W53_030541</name>
</gene>
<dbReference type="Proteomes" id="UP000634136">
    <property type="component" value="Unassembled WGS sequence"/>
</dbReference>
<dbReference type="EMBL" id="JAAIUW010000009">
    <property type="protein sequence ID" value="KAF7816572.1"/>
    <property type="molecule type" value="Genomic_DNA"/>
</dbReference>
<comment type="caution">
    <text evidence="2">The sequence shown here is derived from an EMBL/GenBank/DDBJ whole genome shotgun (WGS) entry which is preliminary data.</text>
</comment>
<evidence type="ECO:0000256" key="1">
    <source>
        <dbReference type="SAM" id="MobiDB-lite"/>
    </source>
</evidence>
<organism evidence="2 3">
    <name type="scientific">Senna tora</name>
    <dbReference type="NCBI Taxonomy" id="362788"/>
    <lineage>
        <taxon>Eukaryota</taxon>
        <taxon>Viridiplantae</taxon>
        <taxon>Streptophyta</taxon>
        <taxon>Embryophyta</taxon>
        <taxon>Tracheophyta</taxon>
        <taxon>Spermatophyta</taxon>
        <taxon>Magnoliopsida</taxon>
        <taxon>eudicotyledons</taxon>
        <taxon>Gunneridae</taxon>
        <taxon>Pentapetalae</taxon>
        <taxon>rosids</taxon>
        <taxon>fabids</taxon>
        <taxon>Fabales</taxon>
        <taxon>Fabaceae</taxon>
        <taxon>Caesalpinioideae</taxon>
        <taxon>Cassia clade</taxon>
        <taxon>Senna</taxon>
    </lineage>
</organism>
<keyword evidence="3" id="KW-1185">Reference proteome</keyword>
<dbReference type="AlphaFoldDB" id="A0A834T9C7"/>
<evidence type="ECO:0000313" key="3">
    <source>
        <dbReference type="Proteomes" id="UP000634136"/>
    </source>
</evidence>
<proteinExistence type="predicted"/>
<name>A0A834T9C7_9FABA</name>
<accession>A0A834T9C7</accession>
<reference evidence="2" key="1">
    <citation type="submission" date="2020-09" db="EMBL/GenBank/DDBJ databases">
        <title>Genome-Enabled Discovery of Anthraquinone Biosynthesis in Senna tora.</title>
        <authorList>
            <person name="Kang S.-H."/>
            <person name="Pandey R.P."/>
            <person name="Lee C.-M."/>
            <person name="Sim J.-S."/>
            <person name="Jeong J.-T."/>
            <person name="Choi B.-S."/>
            <person name="Jung M."/>
            <person name="Ginzburg D."/>
            <person name="Zhao K."/>
            <person name="Won S.Y."/>
            <person name="Oh T.-J."/>
            <person name="Yu Y."/>
            <person name="Kim N.-H."/>
            <person name="Lee O.R."/>
            <person name="Lee T.-H."/>
            <person name="Bashyal P."/>
            <person name="Kim T.-S."/>
            <person name="Lee W.-H."/>
            <person name="Kawkins C."/>
            <person name="Kim C.-K."/>
            <person name="Kim J.S."/>
            <person name="Ahn B.O."/>
            <person name="Rhee S.Y."/>
            <person name="Sohng J.K."/>
        </authorList>
    </citation>
    <scope>NUCLEOTIDE SEQUENCE</scope>
    <source>
        <tissue evidence="2">Leaf</tissue>
    </source>
</reference>
<protein>
    <submittedName>
        <fullName evidence="2">Uncharacterized protein</fullName>
    </submittedName>
</protein>
<evidence type="ECO:0000313" key="2">
    <source>
        <dbReference type="EMBL" id="KAF7816572.1"/>
    </source>
</evidence>
<feature type="region of interest" description="Disordered" evidence="1">
    <location>
        <begin position="52"/>
        <end position="71"/>
    </location>
</feature>
<sequence>MVKQIQSMRMKPGAPLAQWSIALKRVLSLQPETIIMQKREDNRFFEAGPGQAVLENRPGQPKSKAVQLKTL</sequence>